<dbReference type="EMBL" id="MGFE01000016">
    <property type="protein sequence ID" value="OGL98780.1"/>
    <property type="molecule type" value="Genomic_DNA"/>
</dbReference>
<dbReference type="Pfam" id="PF01479">
    <property type="entry name" value="S4"/>
    <property type="match status" value="1"/>
</dbReference>
<dbReference type="SUPFAM" id="SSF55120">
    <property type="entry name" value="Pseudouridine synthase"/>
    <property type="match status" value="1"/>
</dbReference>
<dbReference type="SUPFAM" id="SSF55174">
    <property type="entry name" value="Alpha-L RNA-binding motif"/>
    <property type="match status" value="1"/>
</dbReference>
<dbReference type="GO" id="GO:0120159">
    <property type="term" value="F:rRNA pseudouridine synthase activity"/>
    <property type="evidence" value="ECO:0007669"/>
    <property type="project" value="UniProtKB-ARBA"/>
</dbReference>
<evidence type="ECO:0000256" key="2">
    <source>
        <dbReference type="ARBA" id="ARBA00023235"/>
    </source>
</evidence>
<dbReference type="Gene3D" id="3.30.70.580">
    <property type="entry name" value="Pseudouridine synthase I, catalytic domain, N-terminal subdomain"/>
    <property type="match status" value="1"/>
</dbReference>
<keyword evidence="3" id="KW-0694">RNA-binding</keyword>
<dbReference type="GO" id="GO:0000455">
    <property type="term" value="P:enzyme-directed rRNA pseudouridine synthesis"/>
    <property type="evidence" value="ECO:0007669"/>
    <property type="project" value="UniProtKB-ARBA"/>
</dbReference>
<protein>
    <recommendedName>
        <fullName evidence="4">Pseudouridine synthase</fullName>
        <ecNumber evidence="4">5.4.99.-</ecNumber>
    </recommendedName>
</protein>
<dbReference type="AlphaFoldDB" id="A0A1F7W7M1"/>
<dbReference type="Gene3D" id="3.30.70.1560">
    <property type="entry name" value="Alpha-L RNA-binding motif"/>
    <property type="match status" value="1"/>
</dbReference>
<proteinExistence type="inferred from homology"/>
<evidence type="ECO:0000256" key="3">
    <source>
        <dbReference type="PROSITE-ProRule" id="PRU00182"/>
    </source>
</evidence>
<dbReference type="InterPro" id="IPR018496">
    <property type="entry name" value="PsdUridine_synth_RsuA/RluB_CS"/>
</dbReference>
<gene>
    <name evidence="6" type="ORF">A2304_00990</name>
</gene>
<dbReference type="FunFam" id="3.30.70.1560:FF:000002">
    <property type="entry name" value="Pseudouridine synthase"/>
    <property type="match status" value="1"/>
</dbReference>
<evidence type="ECO:0000256" key="4">
    <source>
        <dbReference type="RuleBase" id="RU003887"/>
    </source>
</evidence>
<dbReference type="PANTHER" id="PTHR47683">
    <property type="entry name" value="PSEUDOURIDINE SYNTHASE FAMILY PROTEIN-RELATED"/>
    <property type="match status" value="1"/>
</dbReference>
<dbReference type="NCBIfam" id="TIGR00093">
    <property type="entry name" value="pseudouridine synthase"/>
    <property type="match status" value="1"/>
</dbReference>
<dbReference type="InterPro" id="IPR020094">
    <property type="entry name" value="TruA/RsuA/RluB/E/F_N"/>
</dbReference>
<name>A0A1F7W7M1_9BACT</name>
<dbReference type="InterPro" id="IPR042092">
    <property type="entry name" value="PsdUridine_s_RsuA/RluB/E/F_cat"/>
</dbReference>
<evidence type="ECO:0000313" key="6">
    <source>
        <dbReference type="EMBL" id="OGL98780.1"/>
    </source>
</evidence>
<dbReference type="InterPro" id="IPR020103">
    <property type="entry name" value="PsdUridine_synth_cat_dom_sf"/>
</dbReference>
<dbReference type="FunFam" id="3.10.290.10:FF:000003">
    <property type="entry name" value="Pseudouridine synthase"/>
    <property type="match status" value="1"/>
</dbReference>
<accession>A0A1F7W7M1</accession>
<dbReference type="InterPro" id="IPR036986">
    <property type="entry name" value="S4_RNA-bd_sf"/>
</dbReference>
<keyword evidence="2 4" id="KW-0413">Isomerase</keyword>
<dbReference type="InterPro" id="IPR002942">
    <property type="entry name" value="S4_RNA-bd"/>
</dbReference>
<evidence type="ECO:0000313" key="7">
    <source>
        <dbReference type="Proteomes" id="UP000176501"/>
    </source>
</evidence>
<reference evidence="6 7" key="1">
    <citation type="journal article" date="2016" name="Nat. Commun.">
        <title>Thousands of microbial genomes shed light on interconnected biogeochemical processes in an aquifer system.</title>
        <authorList>
            <person name="Anantharaman K."/>
            <person name="Brown C.T."/>
            <person name="Hug L.A."/>
            <person name="Sharon I."/>
            <person name="Castelle C.J."/>
            <person name="Probst A.J."/>
            <person name="Thomas B.C."/>
            <person name="Singh A."/>
            <person name="Wilkins M.J."/>
            <person name="Karaoz U."/>
            <person name="Brodie E.L."/>
            <person name="Williams K.H."/>
            <person name="Hubbard S.S."/>
            <person name="Banfield J.F."/>
        </authorList>
    </citation>
    <scope>NUCLEOTIDE SEQUENCE [LARGE SCALE GENOMIC DNA]</scope>
</reference>
<feature type="domain" description="RNA-binding S4" evidence="5">
    <location>
        <begin position="19"/>
        <end position="77"/>
    </location>
</feature>
<comment type="similarity">
    <text evidence="1 4">Belongs to the pseudouridine synthase RsuA family.</text>
</comment>
<dbReference type="Gene3D" id="3.10.290.10">
    <property type="entry name" value="RNA-binding S4 domain"/>
    <property type="match status" value="1"/>
</dbReference>
<evidence type="ECO:0000259" key="5">
    <source>
        <dbReference type="SMART" id="SM00363"/>
    </source>
</evidence>
<dbReference type="PANTHER" id="PTHR47683:SF2">
    <property type="entry name" value="RNA-BINDING S4 DOMAIN-CONTAINING PROTEIN"/>
    <property type="match status" value="1"/>
</dbReference>
<dbReference type="InterPro" id="IPR006145">
    <property type="entry name" value="PsdUridine_synth_RsuA/RluA"/>
</dbReference>
<dbReference type="SMART" id="SM00363">
    <property type="entry name" value="S4"/>
    <property type="match status" value="1"/>
</dbReference>
<dbReference type="Pfam" id="PF00849">
    <property type="entry name" value="PseudoU_synth_2"/>
    <property type="match status" value="1"/>
</dbReference>
<dbReference type="CDD" id="cd00165">
    <property type="entry name" value="S4"/>
    <property type="match status" value="1"/>
</dbReference>
<evidence type="ECO:0000256" key="1">
    <source>
        <dbReference type="ARBA" id="ARBA00008348"/>
    </source>
</evidence>
<dbReference type="Proteomes" id="UP000176501">
    <property type="component" value="Unassembled WGS sequence"/>
</dbReference>
<dbReference type="InterPro" id="IPR050343">
    <property type="entry name" value="RsuA_PseudoU_synthase"/>
</dbReference>
<dbReference type="PROSITE" id="PS01149">
    <property type="entry name" value="PSI_RSU"/>
    <property type="match status" value="1"/>
</dbReference>
<sequence length="266" mass="29693">MPRSQPNDHRPYHEPFVKTRLNKHLADRGLCSRRKADALIADGMVLVNGKVAELGMTVDESDDVRVRGNEVMTAKPKPVYYAFHKPVGIITSVDPKARDSILTFLKLPGRAFPIGRLDVASSGLLLLTNDGRLSERITHPRYHHEKEYVVSVLRPIDDVALEKMASGMMILGSMTKPARVTRVDEKTFRIVLTEGRNRQIRRMCEALGHAVNTLRRIRVMNVELGDLPVGACRELTKEETKILLASIETTPLAKSPHPNASINPVV</sequence>
<organism evidence="6 7">
    <name type="scientific">Candidatus Uhrbacteria bacterium RIFOXYB2_FULL_57_15</name>
    <dbReference type="NCBI Taxonomy" id="1802422"/>
    <lineage>
        <taxon>Bacteria</taxon>
        <taxon>Candidatus Uhriibacteriota</taxon>
    </lineage>
</organism>
<dbReference type="PROSITE" id="PS50889">
    <property type="entry name" value="S4"/>
    <property type="match status" value="1"/>
</dbReference>
<dbReference type="GO" id="GO:0003723">
    <property type="term" value="F:RNA binding"/>
    <property type="evidence" value="ECO:0007669"/>
    <property type="project" value="UniProtKB-KW"/>
</dbReference>
<dbReference type="EC" id="5.4.99.-" evidence="4"/>
<dbReference type="InterPro" id="IPR000748">
    <property type="entry name" value="PsdUridine_synth_RsuA/RluB/E/F"/>
</dbReference>
<comment type="caution">
    <text evidence="6">The sequence shown here is derived from an EMBL/GenBank/DDBJ whole genome shotgun (WGS) entry which is preliminary data.</text>
</comment>